<dbReference type="Proteomes" id="UP001295794">
    <property type="component" value="Unassembled WGS sequence"/>
</dbReference>
<sequence length="174" mass="18893">MTTHHSVKGAVAGAVRASKNQNHYQEASPSAPAPSLRAKATDTHHRHARPNIDIPRNLVHAGRRLADARVVHHAQRHLGVDLRHELVLQRGGGVRRRDDRRGEGQQQRGEQGDHLHLADGDESTRRAFLTGGAGGHRVGHGDSHGGTWSIEEDSMFGTSGTMRGGLLVAWRPQG</sequence>
<proteinExistence type="predicted"/>
<evidence type="ECO:0000313" key="3">
    <source>
        <dbReference type="Proteomes" id="UP001295794"/>
    </source>
</evidence>
<dbReference type="EMBL" id="CAVNYO010000421">
    <property type="protein sequence ID" value="CAK5278072.1"/>
    <property type="molecule type" value="Genomic_DNA"/>
</dbReference>
<gene>
    <name evidence="2" type="ORF">MYCIT1_LOCUS27329</name>
</gene>
<name>A0AAD2HQ36_9AGAR</name>
<feature type="region of interest" description="Disordered" evidence="1">
    <location>
        <begin position="92"/>
        <end position="120"/>
    </location>
</feature>
<evidence type="ECO:0000256" key="1">
    <source>
        <dbReference type="SAM" id="MobiDB-lite"/>
    </source>
</evidence>
<keyword evidence="3" id="KW-1185">Reference proteome</keyword>
<comment type="caution">
    <text evidence="2">The sequence shown here is derived from an EMBL/GenBank/DDBJ whole genome shotgun (WGS) entry which is preliminary data.</text>
</comment>
<evidence type="ECO:0000313" key="2">
    <source>
        <dbReference type="EMBL" id="CAK5278072.1"/>
    </source>
</evidence>
<dbReference type="AlphaFoldDB" id="A0AAD2HQ36"/>
<feature type="region of interest" description="Disordered" evidence="1">
    <location>
        <begin position="16"/>
        <end position="36"/>
    </location>
</feature>
<organism evidence="2 3">
    <name type="scientific">Mycena citricolor</name>
    <dbReference type="NCBI Taxonomy" id="2018698"/>
    <lineage>
        <taxon>Eukaryota</taxon>
        <taxon>Fungi</taxon>
        <taxon>Dikarya</taxon>
        <taxon>Basidiomycota</taxon>
        <taxon>Agaricomycotina</taxon>
        <taxon>Agaricomycetes</taxon>
        <taxon>Agaricomycetidae</taxon>
        <taxon>Agaricales</taxon>
        <taxon>Marasmiineae</taxon>
        <taxon>Mycenaceae</taxon>
        <taxon>Mycena</taxon>
    </lineage>
</organism>
<accession>A0AAD2HQ36</accession>
<protein>
    <submittedName>
        <fullName evidence="2">Uncharacterized protein</fullName>
    </submittedName>
</protein>
<reference evidence="2" key="1">
    <citation type="submission" date="2023-11" db="EMBL/GenBank/DDBJ databases">
        <authorList>
            <person name="De Vega J J."/>
            <person name="De Vega J J."/>
        </authorList>
    </citation>
    <scope>NUCLEOTIDE SEQUENCE</scope>
</reference>
<feature type="compositionally biased region" description="Basic and acidic residues" evidence="1">
    <location>
        <begin position="110"/>
        <end position="120"/>
    </location>
</feature>